<accession>A0ABQ4ZI78</accession>
<sequence length="276" mass="29890">MLTEEIKQSKTYQPFLALSTSLIPPKKTIGKGSQGKKAAVTPKKKSFISADDNIIPKQDVALDVDALLLPRGASGSKGAMVKDACEAKDNAAIDWGSENKNDQDDDDNRSIDIEETNDDERTEDEFVHDNEEITDAEKTEATKGDYEQAGKLPPISSNLFVSSGFEVPQIQSPSLLKVPVLVIPEQATPTPSLTLPTKTPVLTVTSPPPIVFAISYVKQQTTPIPSPPITTIAPSITTIVPDPLPAIVQRVFELEKDVQELKQADHSPAILKTIRS</sequence>
<gene>
    <name evidence="2" type="ORF">Tco_0771229</name>
</gene>
<evidence type="ECO:0000313" key="3">
    <source>
        <dbReference type="Proteomes" id="UP001151760"/>
    </source>
</evidence>
<feature type="compositionally biased region" description="Basic and acidic residues" evidence="1">
    <location>
        <begin position="124"/>
        <end position="142"/>
    </location>
</feature>
<keyword evidence="3" id="KW-1185">Reference proteome</keyword>
<evidence type="ECO:0000313" key="2">
    <source>
        <dbReference type="EMBL" id="GJS88593.1"/>
    </source>
</evidence>
<organism evidence="2 3">
    <name type="scientific">Tanacetum coccineum</name>
    <dbReference type="NCBI Taxonomy" id="301880"/>
    <lineage>
        <taxon>Eukaryota</taxon>
        <taxon>Viridiplantae</taxon>
        <taxon>Streptophyta</taxon>
        <taxon>Embryophyta</taxon>
        <taxon>Tracheophyta</taxon>
        <taxon>Spermatophyta</taxon>
        <taxon>Magnoliopsida</taxon>
        <taxon>eudicotyledons</taxon>
        <taxon>Gunneridae</taxon>
        <taxon>Pentapetalae</taxon>
        <taxon>asterids</taxon>
        <taxon>campanulids</taxon>
        <taxon>Asterales</taxon>
        <taxon>Asteraceae</taxon>
        <taxon>Asteroideae</taxon>
        <taxon>Anthemideae</taxon>
        <taxon>Anthemidinae</taxon>
        <taxon>Tanacetum</taxon>
    </lineage>
</organism>
<reference evidence="2" key="2">
    <citation type="submission" date="2022-01" db="EMBL/GenBank/DDBJ databases">
        <authorList>
            <person name="Yamashiro T."/>
            <person name="Shiraishi A."/>
            <person name="Satake H."/>
            <person name="Nakayama K."/>
        </authorList>
    </citation>
    <scope>NUCLEOTIDE SEQUENCE</scope>
</reference>
<comment type="caution">
    <text evidence="2">The sequence shown here is derived from an EMBL/GenBank/DDBJ whole genome shotgun (WGS) entry which is preliminary data.</text>
</comment>
<feature type="region of interest" description="Disordered" evidence="1">
    <location>
        <begin position="93"/>
        <end position="142"/>
    </location>
</feature>
<reference evidence="2" key="1">
    <citation type="journal article" date="2022" name="Int. J. Mol. Sci.">
        <title>Draft Genome of Tanacetum Coccineum: Genomic Comparison of Closely Related Tanacetum-Family Plants.</title>
        <authorList>
            <person name="Yamashiro T."/>
            <person name="Shiraishi A."/>
            <person name="Nakayama K."/>
            <person name="Satake H."/>
        </authorList>
    </citation>
    <scope>NUCLEOTIDE SEQUENCE</scope>
</reference>
<feature type="compositionally biased region" description="Acidic residues" evidence="1">
    <location>
        <begin position="113"/>
        <end position="123"/>
    </location>
</feature>
<feature type="compositionally biased region" description="Basic and acidic residues" evidence="1">
    <location>
        <begin position="93"/>
        <end position="112"/>
    </location>
</feature>
<dbReference type="Proteomes" id="UP001151760">
    <property type="component" value="Unassembled WGS sequence"/>
</dbReference>
<proteinExistence type="predicted"/>
<protein>
    <submittedName>
        <fullName evidence="2">Uncharacterized protein</fullName>
    </submittedName>
</protein>
<dbReference type="EMBL" id="BQNB010011285">
    <property type="protein sequence ID" value="GJS88593.1"/>
    <property type="molecule type" value="Genomic_DNA"/>
</dbReference>
<evidence type="ECO:0000256" key="1">
    <source>
        <dbReference type="SAM" id="MobiDB-lite"/>
    </source>
</evidence>
<name>A0ABQ4ZI78_9ASTR</name>